<dbReference type="PANTHER" id="PTHR37544:SF3">
    <property type="entry name" value="SPRAY"/>
    <property type="match status" value="1"/>
</dbReference>
<dbReference type="Pfam" id="PF20684">
    <property type="entry name" value="Fung_rhodopsin"/>
    <property type="match status" value="1"/>
</dbReference>
<keyword evidence="2" id="KW-0812">Transmembrane</keyword>
<evidence type="ECO:0000259" key="3">
    <source>
        <dbReference type="Pfam" id="PF20684"/>
    </source>
</evidence>
<dbReference type="AlphaFoldDB" id="A0A9P4UYH1"/>
<sequence length="1007" mass="111757">MTVAFSQNNQGIRYFAICCVFHALAFVAVGLRLWSRRIQKYSLHLSDHAMLWALALTCANMVILGASVDAGMGQHIRNVDRPDVVRFVKFQIALSIIWAFSLFAIKASILDIYVKIFFQSRAFIRTCYACFALQAGWAIAQLLHIMLMCHPFAFNWDKSIPGAKINVFTVMRIAWRKRLFNSDATYARGLLFCLTLLEAQLGIALASIPAMQPAIRRIKELVARRRGCKRETSGRTNLIDCEGQVIASPAQDGGSDSDSVEPLRQPMMARSNSTIRSCLRSNGPGLSSEGVIRITQTWNIHESNVDLPTTGTPTFGRLPIFELEGDATFPPQEPSRSTSLRIHELGGREITYLDPSTVLPLLEPSETPLHGWQQLWPTLWSAKKASLKTLDPSDYPLLQKWQTREPSPNNSPSNPDSEAPSADPFLFLSPAALDLDNLTSGTSNLDLSTSPENEKQEETKDQGQDATQSYFFPPDPDVPNWKPVVLHAPYLLLMACVSLGLAGVQEYLCRLSMSQRGGLVHFSSLNQVSVSAYFLWRYFPTMVAVSYGIAYQAVDVETKRLEPYYRLAQRHGATVSESLSIDSANFLSWFRPPWPGSLRTVLSITVALLAVAAVPIVQNASLEVDASGDGVFVLRVNPAWSRALTATLGLVGVMTMALLIPLRHSTGLLCNPVGINSLLVMTTKSHLLNDFGGLDARSSDAEITQRTYRRRYILHKSSLWQGEYMAHAKAAPPKQSSHADEHPFTLPRSQGLPLWLALAILPALVPVLIFTPAHIVLEKVTFLMTGLAIILKLLWTQLDTNVRLTEPYYHLLRRNAGPDVLGIDYTGTVLFALPIKALRRGDHLLALVATNSILVEILTVCLSSFGSRGTQFRHRGSVASSDSVVQGDIETFRSFWISLGLSVIILMSLCVTAALLYAQRRGLSLPRKPGSLVFTLLIAHQSKMLYGLVDCEQLDHRQLQRHLENRGKKFGFGWYTGRDGELYCGLDEEPLHVSYKDRNAMPRAGFL</sequence>
<dbReference type="PANTHER" id="PTHR37544">
    <property type="entry name" value="SPRAY-RELATED"/>
    <property type="match status" value="1"/>
</dbReference>
<keyword evidence="2" id="KW-1133">Transmembrane helix</keyword>
<feature type="transmembrane region" description="Helical" evidence="2">
    <location>
        <begin position="126"/>
        <end position="147"/>
    </location>
</feature>
<feature type="transmembrane region" description="Helical" evidence="2">
    <location>
        <begin position="92"/>
        <end position="114"/>
    </location>
</feature>
<feature type="transmembrane region" description="Helical" evidence="2">
    <location>
        <begin position="752"/>
        <end position="770"/>
    </location>
</feature>
<protein>
    <recommendedName>
        <fullName evidence="3">Rhodopsin domain-containing protein</fullName>
    </recommendedName>
</protein>
<feature type="compositionally biased region" description="Low complexity" evidence="1">
    <location>
        <begin position="405"/>
        <end position="423"/>
    </location>
</feature>
<dbReference type="InterPro" id="IPR021840">
    <property type="entry name" value="DUF3433"/>
</dbReference>
<feature type="transmembrane region" description="Helical" evidence="2">
    <location>
        <begin position="895"/>
        <end position="918"/>
    </location>
</feature>
<organism evidence="4 5">
    <name type="scientific">Polyplosphaeria fusca</name>
    <dbReference type="NCBI Taxonomy" id="682080"/>
    <lineage>
        <taxon>Eukaryota</taxon>
        <taxon>Fungi</taxon>
        <taxon>Dikarya</taxon>
        <taxon>Ascomycota</taxon>
        <taxon>Pezizomycotina</taxon>
        <taxon>Dothideomycetes</taxon>
        <taxon>Pleosporomycetidae</taxon>
        <taxon>Pleosporales</taxon>
        <taxon>Tetraplosphaeriaceae</taxon>
        <taxon>Polyplosphaeria</taxon>
    </lineage>
</organism>
<evidence type="ECO:0000256" key="1">
    <source>
        <dbReference type="SAM" id="MobiDB-lite"/>
    </source>
</evidence>
<dbReference type="InterPro" id="IPR049326">
    <property type="entry name" value="Rhodopsin_dom_fungi"/>
</dbReference>
<proteinExistence type="predicted"/>
<feature type="region of interest" description="Disordered" evidence="1">
    <location>
        <begin position="401"/>
        <end position="423"/>
    </location>
</feature>
<feature type="transmembrane region" description="Helical" evidence="2">
    <location>
        <begin position="51"/>
        <end position="72"/>
    </location>
</feature>
<keyword evidence="5" id="KW-1185">Reference proteome</keyword>
<feature type="compositionally biased region" description="Polar residues" evidence="1">
    <location>
        <begin position="270"/>
        <end position="280"/>
    </location>
</feature>
<reference evidence="4" key="1">
    <citation type="journal article" date="2020" name="Stud. Mycol.">
        <title>101 Dothideomycetes genomes: a test case for predicting lifestyles and emergence of pathogens.</title>
        <authorList>
            <person name="Haridas S."/>
            <person name="Albert R."/>
            <person name="Binder M."/>
            <person name="Bloem J."/>
            <person name="Labutti K."/>
            <person name="Salamov A."/>
            <person name="Andreopoulos B."/>
            <person name="Baker S."/>
            <person name="Barry K."/>
            <person name="Bills G."/>
            <person name="Bluhm B."/>
            <person name="Cannon C."/>
            <person name="Castanera R."/>
            <person name="Culley D."/>
            <person name="Daum C."/>
            <person name="Ezra D."/>
            <person name="Gonzalez J."/>
            <person name="Henrissat B."/>
            <person name="Kuo A."/>
            <person name="Liang C."/>
            <person name="Lipzen A."/>
            <person name="Lutzoni F."/>
            <person name="Magnuson J."/>
            <person name="Mondo S."/>
            <person name="Nolan M."/>
            <person name="Ohm R."/>
            <person name="Pangilinan J."/>
            <person name="Park H.-J."/>
            <person name="Ramirez L."/>
            <person name="Alfaro M."/>
            <person name="Sun H."/>
            <person name="Tritt A."/>
            <person name="Yoshinaga Y."/>
            <person name="Zwiers L.-H."/>
            <person name="Turgeon B."/>
            <person name="Goodwin S."/>
            <person name="Spatafora J."/>
            <person name="Crous P."/>
            <person name="Grigoriev I."/>
        </authorList>
    </citation>
    <scope>NUCLEOTIDE SEQUENCE</scope>
    <source>
        <strain evidence="4">CBS 125425</strain>
    </source>
</reference>
<feature type="compositionally biased region" description="Polar residues" evidence="1">
    <location>
        <begin position="439"/>
        <end position="451"/>
    </location>
</feature>
<feature type="transmembrane region" description="Helical" evidence="2">
    <location>
        <begin position="12"/>
        <end position="31"/>
    </location>
</feature>
<dbReference type="Pfam" id="PF11915">
    <property type="entry name" value="DUF3433"/>
    <property type="match status" value="2"/>
</dbReference>
<feature type="region of interest" description="Disordered" evidence="1">
    <location>
        <begin position="247"/>
        <end position="284"/>
    </location>
</feature>
<dbReference type="Proteomes" id="UP000799444">
    <property type="component" value="Unassembled WGS sequence"/>
</dbReference>
<feature type="transmembrane region" description="Helical" evidence="2">
    <location>
        <begin position="844"/>
        <end position="865"/>
    </location>
</feature>
<dbReference type="EMBL" id="ML996227">
    <property type="protein sequence ID" value="KAF2730066.1"/>
    <property type="molecule type" value="Genomic_DNA"/>
</dbReference>
<feature type="region of interest" description="Disordered" evidence="1">
    <location>
        <begin position="439"/>
        <end position="468"/>
    </location>
</feature>
<evidence type="ECO:0000313" key="4">
    <source>
        <dbReference type="EMBL" id="KAF2730066.1"/>
    </source>
</evidence>
<name>A0A9P4UYH1_9PLEO</name>
<comment type="caution">
    <text evidence="4">The sequence shown here is derived from an EMBL/GenBank/DDBJ whole genome shotgun (WGS) entry which is preliminary data.</text>
</comment>
<evidence type="ECO:0000313" key="5">
    <source>
        <dbReference type="Proteomes" id="UP000799444"/>
    </source>
</evidence>
<keyword evidence="2" id="KW-0472">Membrane</keyword>
<feature type="transmembrane region" description="Helical" evidence="2">
    <location>
        <begin position="186"/>
        <end position="208"/>
    </location>
</feature>
<gene>
    <name evidence="4" type="ORF">EJ04DRAFT_555700</name>
</gene>
<evidence type="ECO:0000256" key="2">
    <source>
        <dbReference type="SAM" id="Phobius"/>
    </source>
</evidence>
<feature type="compositionally biased region" description="Basic and acidic residues" evidence="1">
    <location>
        <begin position="452"/>
        <end position="463"/>
    </location>
</feature>
<accession>A0A9P4UYH1</accession>
<feature type="domain" description="Rhodopsin" evidence="3">
    <location>
        <begin position="31"/>
        <end position="167"/>
    </location>
</feature>
<dbReference type="OrthoDB" id="3248909at2759"/>